<dbReference type="GO" id="GO:0003677">
    <property type="term" value="F:DNA binding"/>
    <property type="evidence" value="ECO:0007669"/>
    <property type="project" value="InterPro"/>
</dbReference>
<dbReference type="Pfam" id="PF02575">
    <property type="entry name" value="YbaB_DNA_bd"/>
    <property type="match status" value="1"/>
</dbReference>
<keyword evidence="2" id="KW-1185">Reference proteome</keyword>
<dbReference type="EMBL" id="CP130472">
    <property type="protein sequence ID" value="WLS46504.1"/>
    <property type="molecule type" value="Genomic_DNA"/>
</dbReference>
<dbReference type="Proteomes" id="UP001235874">
    <property type="component" value="Chromosome"/>
</dbReference>
<protein>
    <submittedName>
        <fullName evidence="1">YbaB/EbfC family nucleoid-associated protein</fullName>
    </submittedName>
</protein>
<dbReference type="KEGG" id="mprn:Q3V37_04290"/>
<reference evidence="1 2" key="1">
    <citation type="submission" date="2023-07" db="EMBL/GenBank/DDBJ databases">
        <title>Micromonospora profundi TRM 95458 converts glycerol to a new osmotic compound.</title>
        <authorList>
            <person name="Lu D."/>
        </authorList>
    </citation>
    <scope>NUCLEOTIDE SEQUENCE [LARGE SCALE GENOMIC DNA]</scope>
    <source>
        <strain evidence="1 2">TRM95458</strain>
    </source>
</reference>
<evidence type="ECO:0000313" key="1">
    <source>
        <dbReference type="EMBL" id="WLS46504.1"/>
    </source>
</evidence>
<sequence length="149" mass="15352">MASGIDPSGLSRSLEEAMRLLSQAGAATSAQPVADDDTTVPTAEQMVGRGVGGGGLVEAEVGAYGGLQSLVIDPSLSRAGTTAIAEYVLEAVQAAQADERARRAELTAAAGVDSAALTEQLGRVSEDAFRGFQRMIGDLDAATRRMDRR</sequence>
<organism evidence="1 2">
    <name type="scientific">Micromonospora profundi</name>
    <dbReference type="NCBI Taxonomy" id="1420889"/>
    <lineage>
        <taxon>Bacteria</taxon>
        <taxon>Bacillati</taxon>
        <taxon>Actinomycetota</taxon>
        <taxon>Actinomycetes</taxon>
        <taxon>Micromonosporales</taxon>
        <taxon>Micromonosporaceae</taxon>
        <taxon>Micromonospora</taxon>
    </lineage>
</organism>
<evidence type="ECO:0000313" key="2">
    <source>
        <dbReference type="Proteomes" id="UP001235874"/>
    </source>
</evidence>
<dbReference type="RefSeq" id="WP_053658953.1">
    <property type="nucleotide sequence ID" value="NZ_CP130472.1"/>
</dbReference>
<dbReference type="AlphaFoldDB" id="A0AAJ6HYH4"/>
<gene>
    <name evidence="1" type="ORF">Q3V37_04290</name>
</gene>
<dbReference type="SUPFAM" id="SSF82607">
    <property type="entry name" value="YbaB-like"/>
    <property type="match status" value="1"/>
</dbReference>
<dbReference type="InterPro" id="IPR036894">
    <property type="entry name" value="YbaB-like_sf"/>
</dbReference>
<dbReference type="Gene3D" id="3.30.1310.10">
    <property type="entry name" value="Nucleoid-associated protein YbaB-like domain"/>
    <property type="match status" value="1"/>
</dbReference>
<proteinExistence type="predicted"/>
<accession>A0AAJ6HYH4</accession>
<dbReference type="InterPro" id="IPR004401">
    <property type="entry name" value="YbaB/EbfC"/>
</dbReference>
<name>A0AAJ6HYH4_9ACTN</name>